<evidence type="ECO:0000313" key="2">
    <source>
        <dbReference type="EMBL" id="KAJ1353751.1"/>
    </source>
</evidence>
<gene>
    <name evidence="2" type="ORF">KIN20_010458</name>
</gene>
<dbReference type="EMBL" id="JAHQIW010001831">
    <property type="protein sequence ID" value="KAJ1353751.1"/>
    <property type="molecule type" value="Genomic_DNA"/>
</dbReference>
<sequence>MRGTHYHGERKMTMEEAIFEKVAQPPRLFRETSKDLHPSSTKSEAFDAQDDKEAWDQPVRPQHSQKYGEEVIIVDSLLNNPESIED</sequence>
<reference evidence="2" key="1">
    <citation type="submission" date="2021-06" db="EMBL/GenBank/DDBJ databases">
        <title>Parelaphostrongylus tenuis whole genome reference sequence.</title>
        <authorList>
            <person name="Garwood T.J."/>
            <person name="Larsen P.A."/>
            <person name="Fountain-Jones N.M."/>
            <person name="Garbe J.R."/>
            <person name="Macchietto M.G."/>
            <person name="Kania S.A."/>
            <person name="Gerhold R.W."/>
            <person name="Richards J.E."/>
            <person name="Wolf T.M."/>
        </authorList>
    </citation>
    <scope>NUCLEOTIDE SEQUENCE</scope>
    <source>
        <strain evidence="2">MNPRO001-30</strain>
        <tissue evidence="2">Meninges</tissue>
    </source>
</reference>
<feature type="compositionally biased region" description="Basic and acidic residues" evidence="1">
    <location>
        <begin position="28"/>
        <end position="37"/>
    </location>
</feature>
<keyword evidence="3" id="KW-1185">Reference proteome</keyword>
<feature type="region of interest" description="Disordered" evidence="1">
    <location>
        <begin position="23"/>
        <end position="68"/>
    </location>
</feature>
<evidence type="ECO:0000256" key="1">
    <source>
        <dbReference type="SAM" id="MobiDB-lite"/>
    </source>
</evidence>
<dbReference type="Proteomes" id="UP001196413">
    <property type="component" value="Unassembled WGS sequence"/>
</dbReference>
<protein>
    <submittedName>
        <fullName evidence="2">Uncharacterized protein</fullName>
    </submittedName>
</protein>
<organism evidence="2 3">
    <name type="scientific">Parelaphostrongylus tenuis</name>
    <name type="common">Meningeal worm</name>
    <dbReference type="NCBI Taxonomy" id="148309"/>
    <lineage>
        <taxon>Eukaryota</taxon>
        <taxon>Metazoa</taxon>
        <taxon>Ecdysozoa</taxon>
        <taxon>Nematoda</taxon>
        <taxon>Chromadorea</taxon>
        <taxon>Rhabditida</taxon>
        <taxon>Rhabditina</taxon>
        <taxon>Rhabditomorpha</taxon>
        <taxon>Strongyloidea</taxon>
        <taxon>Metastrongylidae</taxon>
        <taxon>Parelaphostrongylus</taxon>
    </lineage>
</organism>
<proteinExistence type="predicted"/>
<comment type="caution">
    <text evidence="2">The sequence shown here is derived from an EMBL/GenBank/DDBJ whole genome shotgun (WGS) entry which is preliminary data.</text>
</comment>
<dbReference type="AlphaFoldDB" id="A0AAD5MQP5"/>
<name>A0AAD5MQP5_PARTN</name>
<accession>A0AAD5MQP5</accession>
<evidence type="ECO:0000313" key="3">
    <source>
        <dbReference type="Proteomes" id="UP001196413"/>
    </source>
</evidence>